<keyword evidence="3" id="KW-1185">Reference proteome</keyword>
<dbReference type="Proteomes" id="UP000322873">
    <property type="component" value="Unassembled WGS sequence"/>
</dbReference>
<protein>
    <submittedName>
        <fullName evidence="2">Uncharacterized protein</fullName>
    </submittedName>
</protein>
<proteinExistence type="predicted"/>
<keyword evidence="1" id="KW-0812">Transmembrane</keyword>
<gene>
    <name evidence="2" type="ORF">EYC84_002011</name>
</gene>
<feature type="transmembrane region" description="Helical" evidence="1">
    <location>
        <begin position="20"/>
        <end position="39"/>
    </location>
</feature>
<sequence>MQPSGSQRILESYNIATPYLMWLTSTYVKLCFGFLEAVWKDMNGSLQLSHQVKCILQWALNLRFSSIPLRQINTRVRPRVDNNESTFFYTFTLLHILMFTPVFSLPTSSLRLKLTSTHQF</sequence>
<keyword evidence="1" id="KW-1133">Transmembrane helix</keyword>
<reference evidence="2 3" key="1">
    <citation type="submission" date="2019-06" db="EMBL/GenBank/DDBJ databases">
        <title>Genome Sequence of the Brown Rot Fungal Pathogen Monilinia fructicola.</title>
        <authorList>
            <person name="De Miccolis Angelini R.M."/>
            <person name="Landi L."/>
            <person name="Abate D."/>
            <person name="Pollastro S."/>
            <person name="Romanazzi G."/>
            <person name="Faretra F."/>
        </authorList>
    </citation>
    <scope>NUCLEOTIDE SEQUENCE [LARGE SCALE GENOMIC DNA]</scope>
    <source>
        <strain evidence="2 3">Mfrc123</strain>
    </source>
</reference>
<keyword evidence="1" id="KW-0472">Membrane</keyword>
<name>A0A5M9JW28_MONFR</name>
<dbReference type="EMBL" id="VICG01000005">
    <property type="protein sequence ID" value="KAA8572086.1"/>
    <property type="molecule type" value="Genomic_DNA"/>
</dbReference>
<comment type="caution">
    <text evidence="2">The sequence shown here is derived from an EMBL/GenBank/DDBJ whole genome shotgun (WGS) entry which is preliminary data.</text>
</comment>
<organism evidence="2 3">
    <name type="scientific">Monilinia fructicola</name>
    <name type="common">Brown rot fungus</name>
    <name type="synonym">Ciboria fructicola</name>
    <dbReference type="NCBI Taxonomy" id="38448"/>
    <lineage>
        <taxon>Eukaryota</taxon>
        <taxon>Fungi</taxon>
        <taxon>Dikarya</taxon>
        <taxon>Ascomycota</taxon>
        <taxon>Pezizomycotina</taxon>
        <taxon>Leotiomycetes</taxon>
        <taxon>Helotiales</taxon>
        <taxon>Sclerotiniaceae</taxon>
        <taxon>Monilinia</taxon>
    </lineage>
</organism>
<feature type="transmembrane region" description="Helical" evidence="1">
    <location>
        <begin position="87"/>
        <end position="105"/>
    </location>
</feature>
<accession>A0A5M9JW28</accession>
<evidence type="ECO:0000313" key="3">
    <source>
        <dbReference type="Proteomes" id="UP000322873"/>
    </source>
</evidence>
<evidence type="ECO:0000256" key="1">
    <source>
        <dbReference type="SAM" id="Phobius"/>
    </source>
</evidence>
<dbReference type="AlphaFoldDB" id="A0A5M9JW28"/>
<evidence type="ECO:0000313" key="2">
    <source>
        <dbReference type="EMBL" id="KAA8572086.1"/>
    </source>
</evidence>